<evidence type="ECO:0000313" key="3">
    <source>
        <dbReference type="Proteomes" id="UP000664940"/>
    </source>
</evidence>
<evidence type="ECO:0000313" key="2">
    <source>
        <dbReference type="EMBL" id="KAF6078141.1"/>
    </source>
</evidence>
<organism evidence="2 3">
    <name type="scientific">Phyllostomus discolor</name>
    <name type="common">pale spear-nosed bat</name>
    <dbReference type="NCBI Taxonomy" id="89673"/>
    <lineage>
        <taxon>Eukaryota</taxon>
        <taxon>Metazoa</taxon>
        <taxon>Chordata</taxon>
        <taxon>Craniata</taxon>
        <taxon>Vertebrata</taxon>
        <taxon>Euteleostomi</taxon>
        <taxon>Mammalia</taxon>
        <taxon>Eutheria</taxon>
        <taxon>Laurasiatheria</taxon>
        <taxon>Chiroptera</taxon>
        <taxon>Yangochiroptera</taxon>
        <taxon>Phyllostomidae</taxon>
        <taxon>Phyllostominae</taxon>
        <taxon>Phyllostomus</taxon>
    </lineage>
</organism>
<protein>
    <submittedName>
        <fullName evidence="2">Uncharacterized protein</fullName>
    </submittedName>
</protein>
<dbReference type="Proteomes" id="UP000664940">
    <property type="component" value="Unassembled WGS sequence"/>
</dbReference>
<sequence>MRGPIRGGERAGLRGDGVGEARWVPPCLLTLSLSPLPMSGPFSVMRLTVQFVHFSLSPSPWSASVHLSASLPPSFCVLVSLSPSFIALLCLSPSAVPVRFSPASLPLSWGLSMGPSPCPPAPCFLPVFPPLPPGYEKSRSLSSIAGLSGVSLRLAPLATPPGSPRATRRAPPTLPSIL</sequence>
<reference evidence="2 3" key="1">
    <citation type="journal article" date="2020" name="Nature">
        <title>Six reference-quality genomes reveal evolution of bat adaptations.</title>
        <authorList>
            <person name="Jebb D."/>
            <person name="Huang Z."/>
            <person name="Pippel M."/>
            <person name="Hughes G.M."/>
            <person name="Lavrichenko K."/>
            <person name="Devanna P."/>
            <person name="Winkler S."/>
            <person name="Jermiin L.S."/>
            <person name="Skirmuntt E.C."/>
            <person name="Katzourakis A."/>
            <person name="Burkitt-Gray L."/>
            <person name="Ray D.A."/>
            <person name="Sullivan K.A.M."/>
            <person name="Roscito J.G."/>
            <person name="Kirilenko B.M."/>
            <person name="Davalos L.M."/>
            <person name="Corthals A.P."/>
            <person name="Power M.L."/>
            <person name="Jones G."/>
            <person name="Ransome R.D."/>
            <person name="Dechmann D.K.N."/>
            <person name="Locatelli A.G."/>
            <person name="Puechmaille S.J."/>
            <person name="Fedrigo O."/>
            <person name="Jarvis E.D."/>
            <person name="Hiller M."/>
            <person name="Vernes S.C."/>
            <person name="Myers E.W."/>
            <person name="Teeling E.C."/>
        </authorList>
    </citation>
    <scope>NUCLEOTIDE SEQUENCE [LARGE SCALE GENOMIC DNA]</scope>
    <source>
        <strain evidence="2">Bat1K_MPI-CBG_1</strain>
    </source>
</reference>
<accession>A0A834DEY3</accession>
<gene>
    <name evidence="2" type="ORF">HJG60_009046</name>
</gene>
<proteinExistence type="predicted"/>
<evidence type="ECO:0000256" key="1">
    <source>
        <dbReference type="SAM" id="MobiDB-lite"/>
    </source>
</evidence>
<dbReference type="AlphaFoldDB" id="A0A834DEY3"/>
<comment type="caution">
    <text evidence="2">The sequence shown here is derived from an EMBL/GenBank/DDBJ whole genome shotgun (WGS) entry which is preliminary data.</text>
</comment>
<feature type="region of interest" description="Disordered" evidence="1">
    <location>
        <begin position="156"/>
        <end position="178"/>
    </location>
</feature>
<dbReference type="EMBL" id="JABVXQ010000014">
    <property type="protein sequence ID" value="KAF6078141.1"/>
    <property type="molecule type" value="Genomic_DNA"/>
</dbReference>
<name>A0A834DEY3_9CHIR</name>